<name>A0ACB8T8M0_9AGAM</name>
<evidence type="ECO:0000313" key="1">
    <source>
        <dbReference type="EMBL" id="KAI0064829.1"/>
    </source>
</evidence>
<dbReference type="Proteomes" id="UP000814140">
    <property type="component" value="Unassembled WGS sequence"/>
</dbReference>
<reference evidence="1" key="2">
    <citation type="journal article" date="2022" name="New Phytol.">
        <title>Evolutionary transition to the ectomycorrhizal habit in the genomes of a hyperdiverse lineage of mushroom-forming fungi.</title>
        <authorList>
            <person name="Looney B."/>
            <person name="Miyauchi S."/>
            <person name="Morin E."/>
            <person name="Drula E."/>
            <person name="Courty P.E."/>
            <person name="Kohler A."/>
            <person name="Kuo A."/>
            <person name="LaButti K."/>
            <person name="Pangilinan J."/>
            <person name="Lipzen A."/>
            <person name="Riley R."/>
            <person name="Andreopoulos W."/>
            <person name="He G."/>
            <person name="Johnson J."/>
            <person name="Nolan M."/>
            <person name="Tritt A."/>
            <person name="Barry K.W."/>
            <person name="Grigoriev I.V."/>
            <person name="Nagy L.G."/>
            <person name="Hibbett D."/>
            <person name="Henrissat B."/>
            <person name="Matheny P.B."/>
            <person name="Labbe J."/>
            <person name="Martin F.M."/>
        </authorList>
    </citation>
    <scope>NUCLEOTIDE SEQUENCE</scope>
    <source>
        <strain evidence="1">HHB10654</strain>
    </source>
</reference>
<accession>A0ACB8T8M0</accession>
<evidence type="ECO:0000313" key="2">
    <source>
        <dbReference type="Proteomes" id="UP000814140"/>
    </source>
</evidence>
<protein>
    <submittedName>
        <fullName evidence="1">Uncharacterized protein</fullName>
    </submittedName>
</protein>
<organism evidence="1 2">
    <name type="scientific">Artomyces pyxidatus</name>
    <dbReference type="NCBI Taxonomy" id="48021"/>
    <lineage>
        <taxon>Eukaryota</taxon>
        <taxon>Fungi</taxon>
        <taxon>Dikarya</taxon>
        <taxon>Basidiomycota</taxon>
        <taxon>Agaricomycotina</taxon>
        <taxon>Agaricomycetes</taxon>
        <taxon>Russulales</taxon>
        <taxon>Auriscalpiaceae</taxon>
        <taxon>Artomyces</taxon>
    </lineage>
</organism>
<reference evidence="1" key="1">
    <citation type="submission" date="2021-03" db="EMBL/GenBank/DDBJ databases">
        <authorList>
            <consortium name="DOE Joint Genome Institute"/>
            <person name="Ahrendt S."/>
            <person name="Looney B.P."/>
            <person name="Miyauchi S."/>
            <person name="Morin E."/>
            <person name="Drula E."/>
            <person name="Courty P.E."/>
            <person name="Chicoki N."/>
            <person name="Fauchery L."/>
            <person name="Kohler A."/>
            <person name="Kuo A."/>
            <person name="Labutti K."/>
            <person name="Pangilinan J."/>
            <person name="Lipzen A."/>
            <person name="Riley R."/>
            <person name="Andreopoulos W."/>
            <person name="He G."/>
            <person name="Johnson J."/>
            <person name="Barry K.W."/>
            <person name="Grigoriev I.V."/>
            <person name="Nagy L."/>
            <person name="Hibbett D."/>
            <person name="Henrissat B."/>
            <person name="Matheny P.B."/>
            <person name="Labbe J."/>
            <person name="Martin F."/>
        </authorList>
    </citation>
    <scope>NUCLEOTIDE SEQUENCE</scope>
    <source>
        <strain evidence="1">HHB10654</strain>
    </source>
</reference>
<sequence length="135" mass="14929">MKRSTVTGRRTSRSEDSVSLGEPALPAAGQYCRPLRIGAVDTWWRQIPGADIKPCGTLLPLISLTTSVCPLLAFSIRYLAFDDSLTTSNRYLLPQIVHVLSTMVSSFHTSVPLSSTFADRRRTPWRSGGKFESLE</sequence>
<dbReference type="EMBL" id="MU277197">
    <property type="protein sequence ID" value="KAI0064829.1"/>
    <property type="molecule type" value="Genomic_DNA"/>
</dbReference>
<keyword evidence="2" id="KW-1185">Reference proteome</keyword>
<comment type="caution">
    <text evidence="1">The sequence shown here is derived from an EMBL/GenBank/DDBJ whole genome shotgun (WGS) entry which is preliminary data.</text>
</comment>
<proteinExistence type="predicted"/>
<gene>
    <name evidence="1" type="ORF">BV25DRAFT_190600</name>
</gene>